<keyword evidence="1" id="KW-0472">Membrane</keyword>
<dbReference type="Proteomes" id="UP000734854">
    <property type="component" value="Unassembled WGS sequence"/>
</dbReference>
<proteinExistence type="predicted"/>
<organism evidence="3 4">
    <name type="scientific">Zingiber officinale</name>
    <name type="common">Ginger</name>
    <name type="synonym">Amomum zingiber</name>
    <dbReference type="NCBI Taxonomy" id="94328"/>
    <lineage>
        <taxon>Eukaryota</taxon>
        <taxon>Viridiplantae</taxon>
        <taxon>Streptophyta</taxon>
        <taxon>Embryophyta</taxon>
        <taxon>Tracheophyta</taxon>
        <taxon>Spermatophyta</taxon>
        <taxon>Magnoliopsida</taxon>
        <taxon>Liliopsida</taxon>
        <taxon>Zingiberales</taxon>
        <taxon>Zingiberaceae</taxon>
        <taxon>Zingiber</taxon>
    </lineage>
</organism>
<protein>
    <recommendedName>
        <fullName evidence="2">GOLD domain-containing protein</fullName>
    </recommendedName>
</protein>
<accession>A0A8J5LII5</accession>
<dbReference type="InterPro" id="IPR009038">
    <property type="entry name" value="GOLD_dom"/>
</dbReference>
<dbReference type="Pfam" id="PF01105">
    <property type="entry name" value="EMP24_GP25L"/>
    <property type="match status" value="1"/>
</dbReference>
<evidence type="ECO:0000259" key="2">
    <source>
        <dbReference type="Pfam" id="PF01105"/>
    </source>
</evidence>
<feature type="transmembrane region" description="Helical" evidence="1">
    <location>
        <begin position="40"/>
        <end position="62"/>
    </location>
</feature>
<dbReference type="EMBL" id="JACMSC010000005">
    <property type="protein sequence ID" value="KAG6520816.1"/>
    <property type="molecule type" value="Genomic_DNA"/>
</dbReference>
<name>A0A8J5LII5_ZINOF</name>
<feature type="domain" description="GOLD" evidence="2">
    <location>
        <begin position="30"/>
        <end position="67"/>
    </location>
</feature>
<keyword evidence="1" id="KW-1133">Transmembrane helix</keyword>
<dbReference type="AlphaFoldDB" id="A0A8J5LII5"/>
<comment type="caution">
    <text evidence="3">The sequence shown here is derived from an EMBL/GenBank/DDBJ whole genome shotgun (WGS) entry which is preliminary data.</text>
</comment>
<reference evidence="3 4" key="1">
    <citation type="submission" date="2020-08" db="EMBL/GenBank/DDBJ databases">
        <title>Plant Genome Project.</title>
        <authorList>
            <person name="Zhang R.-G."/>
        </authorList>
    </citation>
    <scope>NUCLEOTIDE SEQUENCE [LARGE SCALE GENOMIC DNA]</scope>
    <source>
        <tissue evidence="3">Rhizome</tissue>
    </source>
</reference>
<sequence length="75" mass="9018">MLIHFQPNECIDQPCDWFSYEKREFLFGLSKTNESTRKRLTFYTIMEYIVLALASGLQVLYIRRLFNKSVAYNRV</sequence>
<evidence type="ECO:0000256" key="1">
    <source>
        <dbReference type="SAM" id="Phobius"/>
    </source>
</evidence>
<keyword evidence="1" id="KW-0812">Transmembrane</keyword>
<keyword evidence="4" id="KW-1185">Reference proteome</keyword>
<gene>
    <name evidence="3" type="ORF">ZIOFF_017877</name>
</gene>
<evidence type="ECO:0000313" key="4">
    <source>
        <dbReference type="Proteomes" id="UP000734854"/>
    </source>
</evidence>
<evidence type="ECO:0000313" key="3">
    <source>
        <dbReference type="EMBL" id="KAG6520816.1"/>
    </source>
</evidence>